<organism evidence="10 11">
    <name type="scientific">Cinara cedri</name>
    <dbReference type="NCBI Taxonomy" id="506608"/>
    <lineage>
        <taxon>Eukaryota</taxon>
        <taxon>Metazoa</taxon>
        <taxon>Ecdysozoa</taxon>
        <taxon>Arthropoda</taxon>
        <taxon>Hexapoda</taxon>
        <taxon>Insecta</taxon>
        <taxon>Pterygota</taxon>
        <taxon>Neoptera</taxon>
        <taxon>Paraneoptera</taxon>
        <taxon>Hemiptera</taxon>
        <taxon>Sternorrhyncha</taxon>
        <taxon>Aphidomorpha</taxon>
        <taxon>Aphidoidea</taxon>
        <taxon>Aphididae</taxon>
        <taxon>Lachninae</taxon>
        <taxon>Cinara</taxon>
    </lineage>
</organism>
<dbReference type="Gene3D" id="3.30.160.60">
    <property type="entry name" value="Classic Zinc Finger"/>
    <property type="match status" value="6"/>
</dbReference>
<dbReference type="Pfam" id="PF00096">
    <property type="entry name" value="zf-C2H2"/>
    <property type="match status" value="6"/>
</dbReference>
<evidence type="ECO:0000256" key="5">
    <source>
        <dbReference type="ARBA" id="ARBA00022833"/>
    </source>
</evidence>
<feature type="compositionally biased region" description="Low complexity" evidence="8">
    <location>
        <begin position="12"/>
        <end position="30"/>
    </location>
</feature>
<accession>A0A5E4NFT8</accession>
<feature type="region of interest" description="Disordered" evidence="8">
    <location>
        <begin position="9"/>
        <end position="40"/>
    </location>
</feature>
<dbReference type="PROSITE" id="PS00028">
    <property type="entry name" value="ZINC_FINGER_C2H2_1"/>
    <property type="match status" value="6"/>
</dbReference>
<sequence length="660" mass="72536">MEEVVAFVYNGPELQQQRPITQQQPPTTTAEEAEDGDDGNNNAFYCDTAYSFVHYNFQTNSYVQYDVQPQSDIISREGFQDDLSQSSFSNDTPLDHLDNKRHNCEFTGCKRTYSTVGNLRTHMKTHKGEYRFKCNIIDCGKPFLTSYSLKIHERVHTKQKPFVCTKEECQKAFNTVYRLRAHQRLHTGDTFDCMQAGCGKCFTTFSDLKKHYRTHTQERPYKCVEEGCGRAFTASHHLKTHKRTHSADKLYTCDRPSCNKTFPGKASLKTHQRSHDTWDESESMSDFADDLLQHFDSETNFSTASEYLKCQSQLVIPLSKANIEALKRSETAEVEVEAYLSGSAIRTFTAAGTTDSTTATVQKMILAEPNDDMPAKLSVECNVDVRKVGQDANGTISLCVMDNGEVMSSLLMMPVIYGDGAGYETVMEDDFSQPPAMSIATETVQELQFVDEPVQQTVTAVEQSAAAIAAATEPAAAMTSSSTSEVAAAAVAVADELIPFHDILVSKPDTDFAVCEPHHVHVTEEPMHTVEEFSVEKLILSLVADNADHCPDSAVSSLMVSPQLEVFEPTFPVSAVAVTDVAGRGACEYSPARFGDGVDGHDYDIAASETTAGAAATEATAPTTVAAGHAVTSCSLTVACNTRKQLRKVLEHRRPASISH</sequence>
<dbReference type="PROSITE" id="PS50157">
    <property type="entry name" value="ZINC_FINGER_C2H2_2"/>
    <property type="match status" value="6"/>
</dbReference>
<dbReference type="GO" id="GO:0008270">
    <property type="term" value="F:zinc ion binding"/>
    <property type="evidence" value="ECO:0007669"/>
    <property type="project" value="UniProtKB-KW"/>
</dbReference>
<evidence type="ECO:0000256" key="3">
    <source>
        <dbReference type="ARBA" id="ARBA00022737"/>
    </source>
</evidence>
<dbReference type="InterPro" id="IPR013087">
    <property type="entry name" value="Znf_C2H2_type"/>
</dbReference>
<evidence type="ECO:0000256" key="2">
    <source>
        <dbReference type="ARBA" id="ARBA00022723"/>
    </source>
</evidence>
<feature type="domain" description="C2H2-type" evidence="9">
    <location>
        <begin position="191"/>
        <end position="220"/>
    </location>
</feature>
<dbReference type="SUPFAM" id="SSF57667">
    <property type="entry name" value="beta-beta-alpha zinc fingers"/>
    <property type="match status" value="4"/>
</dbReference>
<keyword evidence="11" id="KW-1185">Reference proteome</keyword>
<feature type="domain" description="C2H2-type" evidence="9">
    <location>
        <begin position="132"/>
        <end position="161"/>
    </location>
</feature>
<dbReference type="PANTHER" id="PTHR46179">
    <property type="entry name" value="ZINC FINGER PROTEIN"/>
    <property type="match status" value="1"/>
</dbReference>
<dbReference type="EMBL" id="CABPRJ010002372">
    <property type="protein sequence ID" value="VVC43766.1"/>
    <property type="molecule type" value="Genomic_DNA"/>
</dbReference>
<dbReference type="InterPro" id="IPR036236">
    <property type="entry name" value="Znf_C2H2_sf"/>
</dbReference>
<reference evidence="10 11" key="1">
    <citation type="submission" date="2019-08" db="EMBL/GenBank/DDBJ databases">
        <authorList>
            <person name="Alioto T."/>
            <person name="Alioto T."/>
            <person name="Gomez Garrido J."/>
        </authorList>
    </citation>
    <scope>NUCLEOTIDE SEQUENCE [LARGE SCALE GENOMIC DNA]</scope>
</reference>
<dbReference type="SMART" id="SM00355">
    <property type="entry name" value="ZnF_C2H2"/>
    <property type="match status" value="6"/>
</dbReference>
<proteinExistence type="predicted"/>
<dbReference type="GO" id="GO:0005634">
    <property type="term" value="C:nucleus"/>
    <property type="evidence" value="ECO:0007669"/>
    <property type="project" value="UniProtKB-SubCell"/>
</dbReference>
<evidence type="ECO:0000259" key="9">
    <source>
        <dbReference type="PROSITE" id="PS50157"/>
    </source>
</evidence>
<feature type="domain" description="C2H2-type" evidence="9">
    <location>
        <begin position="102"/>
        <end position="131"/>
    </location>
</feature>
<gene>
    <name evidence="10" type="ORF">CINCED_3A003516</name>
</gene>
<keyword evidence="2" id="KW-0479">Metal-binding</keyword>
<keyword evidence="4 7" id="KW-0863">Zinc-finger</keyword>
<evidence type="ECO:0000256" key="4">
    <source>
        <dbReference type="ARBA" id="ARBA00022771"/>
    </source>
</evidence>
<evidence type="ECO:0000313" key="11">
    <source>
        <dbReference type="Proteomes" id="UP000325440"/>
    </source>
</evidence>
<dbReference type="FunFam" id="3.30.160.60:FF:001102">
    <property type="entry name" value="Transcription factor IIIA"/>
    <property type="match status" value="1"/>
</dbReference>
<feature type="domain" description="C2H2-type" evidence="9">
    <location>
        <begin position="162"/>
        <end position="191"/>
    </location>
</feature>
<evidence type="ECO:0000256" key="7">
    <source>
        <dbReference type="PROSITE-ProRule" id="PRU00042"/>
    </source>
</evidence>
<evidence type="ECO:0000256" key="6">
    <source>
        <dbReference type="ARBA" id="ARBA00023242"/>
    </source>
</evidence>
<feature type="domain" description="C2H2-type" evidence="9">
    <location>
        <begin position="221"/>
        <end position="250"/>
    </location>
</feature>
<protein>
    <submittedName>
        <fullName evidence="10">Zinc finger C2H2-type,Zinc finger, RING/FYVE/PHD-type</fullName>
    </submittedName>
</protein>
<evidence type="ECO:0000256" key="1">
    <source>
        <dbReference type="ARBA" id="ARBA00004123"/>
    </source>
</evidence>
<dbReference type="GO" id="GO:0006357">
    <property type="term" value="P:regulation of transcription by RNA polymerase II"/>
    <property type="evidence" value="ECO:0007669"/>
    <property type="project" value="TreeGrafter"/>
</dbReference>
<dbReference type="AlphaFoldDB" id="A0A5E4NFT8"/>
<keyword evidence="6" id="KW-0539">Nucleus</keyword>
<evidence type="ECO:0000313" key="10">
    <source>
        <dbReference type="EMBL" id="VVC43766.1"/>
    </source>
</evidence>
<feature type="domain" description="C2H2-type" evidence="9">
    <location>
        <begin position="251"/>
        <end position="275"/>
    </location>
</feature>
<evidence type="ECO:0000256" key="8">
    <source>
        <dbReference type="SAM" id="MobiDB-lite"/>
    </source>
</evidence>
<comment type="subcellular location">
    <subcellularLocation>
        <location evidence="1">Nucleus</location>
    </subcellularLocation>
</comment>
<dbReference type="InterPro" id="IPR051061">
    <property type="entry name" value="Zinc_finger_trans_reg"/>
</dbReference>
<dbReference type="Proteomes" id="UP000325440">
    <property type="component" value="Unassembled WGS sequence"/>
</dbReference>
<name>A0A5E4NFT8_9HEMI</name>
<keyword evidence="3" id="KW-0677">Repeat</keyword>
<dbReference type="OrthoDB" id="6145499at2759"/>
<dbReference type="PANTHER" id="PTHR46179:SF25">
    <property type="entry name" value="METAL RESPONSE ELEMENT-BINDING TRANSCRIPTION FACTOR-1, ISOFORM C"/>
    <property type="match status" value="1"/>
</dbReference>
<dbReference type="FunFam" id="3.30.160.60:FF:000072">
    <property type="entry name" value="zinc finger protein 143 isoform X1"/>
    <property type="match status" value="2"/>
</dbReference>
<keyword evidence="5" id="KW-0862">Zinc</keyword>